<dbReference type="InterPro" id="IPR032466">
    <property type="entry name" value="Metal_Hydrolase"/>
</dbReference>
<dbReference type="NCBIfam" id="TIGR03178">
    <property type="entry name" value="allantoinase"/>
    <property type="match status" value="1"/>
</dbReference>
<feature type="domain" description="Amidohydrolase-related" evidence="9">
    <location>
        <begin position="46"/>
        <end position="422"/>
    </location>
</feature>
<protein>
    <recommendedName>
        <fullName evidence="5">allantoinase</fullName>
        <ecNumber evidence="5">3.5.2.5</ecNumber>
    </recommendedName>
</protein>
<dbReference type="InterPro" id="IPR011059">
    <property type="entry name" value="Metal-dep_hydrolase_composite"/>
</dbReference>
<evidence type="ECO:0000256" key="6">
    <source>
        <dbReference type="ARBA" id="ARBA00022723"/>
    </source>
</evidence>
<dbReference type="FunFam" id="3.20.20.140:FF:000032">
    <property type="entry name" value="Allantoinase Dal1"/>
    <property type="match status" value="1"/>
</dbReference>
<dbReference type="HOGENOM" id="CLU_015572_4_0_0"/>
<name>W0RJU8_9BACT</name>
<evidence type="ECO:0000313" key="10">
    <source>
        <dbReference type="EMBL" id="AHG89678.1"/>
    </source>
</evidence>
<dbReference type="EMBL" id="CP007128">
    <property type="protein sequence ID" value="AHG89678.1"/>
    <property type="molecule type" value="Genomic_DNA"/>
</dbReference>
<dbReference type="RefSeq" id="WP_104022491.1">
    <property type="nucleotide sequence ID" value="NZ_CP007128.1"/>
</dbReference>
<comment type="cofactor">
    <cofactor evidence="1">
        <name>Zn(2+)</name>
        <dbReference type="ChEBI" id="CHEBI:29105"/>
    </cofactor>
</comment>
<dbReference type="Proteomes" id="UP000019151">
    <property type="component" value="Chromosome"/>
</dbReference>
<dbReference type="InParanoid" id="W0RJU8"/>
<evidence type="ECO:0000256" key="3">
    <source>
        <dbReference type="ARBA" id="ARBA00010368"/>
    </source>
</evidence>
<evidence type="ECO:0000256" key="2">
    <source>
        <dbReference type="ARBA" id="ARBA00004968"/>
    </source>
</evidence>
<dbReference type="KEGG" id="gba:J421_2141"/>
<evidence type="ECO:0000313" key="11">
    <source>
        <dbReference type="Proteomes" id="UP000019151"/>
    </source>
</evidence>
<reference evidence="10 11" key="1">
    <citation type="journal article" date="2014" name="Genome Announc.">
        <title>Genome Sequence and Methylome of Soil Bacterium Gemmatirosa kalamazoonensis KBS708T, a Member of the Rarely Cultivated Gemmatimonadetes Phylum.</title>
        <authorList>
            <person name="Debruyn J.M."/>
            <person name="Radosevich M."/>
            <person name="Wommack K.E."/>
            <person name="Polson S.W."/>
            <person name="Hauser L.J."/>
            <person name="Fawaz M.N."/>
            <person name="Korlach J."/>
            <person name="Tsai Y.C."/>
        </authorList>
    </citation>
    <scope>NUCLEOTIDE SEQUENCE [LARGE SCALE GENOMIC DNA]</scope>
    <source>
        <strain evidence="10 11">KBS708</strain>
    </source>
</reference>
<comment type="subunit">
    <text evidence="4">Homotetramer.</text>
</comment>
<comment type="pathway">
    <text evidence="2">Nitrogen metabolism; (S)-allantoin degradation; allantoate from (S)-allantoin: step 1/1.</text>
</comment>
<keyword evidence="8" id="KW-0862">Zinc</keyword>
<evidence type="ECO:0000259" key="9">
    <source>
        <dbReference type="Pfam" id="PF01979"/>
    </source>
</evidence>
<dbReference type="GO" id="GO:0005737">
    <property type="term" value="C:cytoplasm"/>
    <property type="evidence" value="ECO:0007669"/>
    <property type="project" value="TreeGrafter"/>
</dbReference>
<evidence type="ECO:0000256" key="8">
    <source>
        <dbReference type="ARBA" id="ARBA00022833"/>
    </source>
</evidence>
<dbReference type="STRING" id="861299.J421_2141"/>
<dbReference type="Gene3D" id="3.20.20.140">
    <property type="entry name" value="Metal-dependent hydrolases"/>
    <property type="match status" value="1"/>
</dbReference>
<dbReference type="FunCoup" id="W0RJU8">
    <property type="interactions" value="266"/>
</dbReference>
<keyword evidence="7" id="KW-0378">Hydrolase</keyword>
<dbReference type="SUPFAM" id="SSF51556">
    <property type="entry name" value="Metallo-dependent hydrolases"/>
    <property type="match status" value="1"/>
</dbReference>
<dbReference type="AlphaFoldDB" id="W0RJU8"/>
<dbReference type="PATRIC" id="fig|861299.3.peg.2180"/>
<dbReference type="GO" id="GO:0050897">
    <property type="term" value="F:cobalt ion binding"/>
    <property type="evidence" value="ECO:0007669"/>
    <property type="project" value="InterPro"/>
</dbReference>
<dbReference type="GO" id="GO:0004038">
    <property type="term" value="F:allantoinase activity"/>
    <property type="evidence" value="ECO:0007669"/>
    <property type="project" value="UniProtKB-EC"/>
</dbReference>
<gene>
    <name evidence="10" type="ORF">J421_2141</name>
</gene>
<dbReference type="OrthoDB" id="9765462at2"/>
<evidence type="ECO:0000256" key="1">
    <source>
        <dbReference type="ARBA" id="ARBA00001947"/>
    </source>
</evidence>
<dbReference type="InterPro" id="IPR017593">
    <property type="entry name" value="Allantoinase"/>
</dbReference>
<evidence type="ECO:0000256" key="7">
    <source>
        <dbReference type="ARBA" id="ARBA00022801"/>
    </source>
</evidence>
<sequence>MWLRSRRVVTAKGVHAASVHVVDGRIVSVSTWDDASADVIDVGDDVVMPGLVDTHVHVNEPGRTEWEGFATATRAAAAGGVTTILDMPLNAVPATTTAAALEAKRDAARGNTAVHVEYIGGVVPGNAGELEGLRDAGVRAFKCFLSPSGVDEFGHVTEADLREAFPVLQSLGLPLMVHAEDPACLLEAPAGGSRRYLDWLASRPAQAERSAITMLVRLMERWPTPVHVVHLSSAGSLGIVADARARGLPLTVETCPHYLTFAAEEIPDGATEYKCAPPIRRTTERDALWEALLDGEIDLVASDHSPCPPAMKGSDGDFFAAWGGIASLQLGLSAVWTGARARGVGVERLTEWMSAAPARLAGLHDRKGRIAPGYDADLVMWDPDASFVVDAARLHHRHPVTPYAGRELFGVVRRTYVGGRIVYDG</sequence>
<dbReference type="PANTHER" id="PTHR43668:SF2">
    <property type="entry name" value="ALLANTOINASE"/>
    <property type="match status" value="1"/>
</dbReference>
<dbReference type="eggNOG" id="COG0044">
    <property type="taxonomic scope" value="Bacteria"/>
</dbReference>
<dbReference type="PANTHER" id="PTHR43668">
    <property type="entry name" value="ALLANTOINASE"/>
    <property type="match status" value="1"/>
</dbReference>
<evidence type="ECO:0000256" key="4">
    <source>
        <dbReference type="ARBA" id="ARBA00011881"/>
    </source>
</evidence>
<dbReference type="GO" id="GO:0006145">
    <property type="term" value="P:purine nucleobase catabolic process"/>
    <property type="evidence" value="ECO:0007669"/>
    <property type="project" value="TreeGrafter"/>
</dbReference>
<proteinExistence type="inferred from homology"/>
<dbReference type="GO" id="GO:0008270">
    <property type="term" value="F:zinc ion binding"/>
    <property type="evidence" value="ECO:0007669"/>
    <property type="project" value="InterPro"/>
</dbReference>
<comment type="similarity">
    <text evidence="3">Belongs to the metallo-dependent hydrolases superfamily. Allantoinase family.</text>
</comment>
<keyword evidence="11" id="KW-1185">Reference proteome</keyword>
<organism evidence="10 11">
    <name type="scientific">Gemmatirosa kalamazoonensis</name>
    <dbReference type="NCBI Taxonomy" id="861299"/>
    <lineage>
        <taxon>Bacteria</taxon>
        <taxon>Pseudomonadati</taxon>
        <taxon>Gemmatimonadota</taxon>
        <taxon>Gemmatimonadia</taxon>
        <taxon>Gemmatimonadales</taxon>
        <taxon>Gemmatimonadaceae</taxon>
        <taxon>Gemmatirosa</taxon>
    </lineage>
</organism>
<keyword evidence="6" id="KW-0479">Metal-binding</keyword>
<dbReference type="EC" id="3.5.2.5" evidence="5"/>
<dbReference type="InterPro" id="IPR050138">
    <property type="entry name" value="DHOase/Allantoinase_Hydrolase"/>
</dbReference>
<dbReference type="SUPFAM" id="SSF51338">
    <property type="entry name" value="Composite domain of metallo-dependent hydrolases"/>
    <property type="match status" value="1"/>
</dbReference>
<dbReference type="InterPro" id="IPR006680">
    <property type="entry name" value="Amidohydro-rel"/>
</dbReference>
<dbReference type="GO" id="GO:0000256">
    <property type="term" value="P:allantoin catabolic process"/>
    <property type="evidence" value="ECO:0007669"/>
    <property type="project" value="InterPro"/>
</dbReference>
<evidence type="ECO:0000256" key="5">
    <source>
        <dbReference type="ARBA" id="ARBA00012863"/>
    </source>
</evidence>
<dbReference type="Pfam" id="PF01979">
    <property type="entry name" value="Amidohydro_1"/>
    <property type="match status" value="1"/>
</dbReference>
<accession>W0RJU8</accession>